<sequence>MQVRYSRAGELKISNISRIKHLKAGSMCMSRRGVEPHLARLRRHARAMAGSQSSGDAYVTALLDIINADASILHDPRCPRVGLFRLYSQLVATTSRDTGESGPADLRQLPAPAMLPHQIREALLLMSVERFSIGEVAEIMGVAPPEVQALVDAAGESLAALGGAEVMIIESEPLIAMNIKQIVEDLGLRVNSMPPTHGRALPMLHHHTPDLIIADGGSHLAVVEDLYTAGKPPVIFISAYPEMVLTGSRPEPVFVAAKPFDPAEIKALIFQALFFADLDWDKA</sequence>
<dbReference type="Pfam" id="PF22233">
    <property type="entry name" value="PhyR_sigma-like"/>
    <property type="match status" value="1"/>
</dbReference>
<dbReference type="Gene3D" id="1.20.140.160">
    <property type="match status" value="1"/>
</dbReference>
<name>A0A2K9NH33_9PROT</name>
<evidence type="ECO:0000313" key="3">
    <source>
        <dbReference type="EMBL" id="AUN32394.1"/>
    </source>
</evidence>
<dbReference type="InterPro" id="IPR053866">
    <property type="entry name" value="PhyR_sigma2"/>
</dbReference>
<organism evidence="3 4">
    <name type="scientific">Niveispirillum cyanobacteriorum</name>
    <dbReference type="NCBI Taxonomy" id="1612173"/>
    <lineage>
        <taxon>Bacteria</taxon>
        <taxon>Pseudomonadati</taxon>
        <taxon>Pseudomonadota</taxon>
        <taxon>Alphaproteobacteria</taxon>
        <taxon>Rhodospirillales</taxon>
        <taxon>Azospirillaceae</taxon>
        <taxon>Niveispirillum</taxon>
    </lineage>
</organism>
<dbReference type="KEGG" id="ncb:C0V82_18655"/>
<accession>A0A2K9NH33</accession>
<protein>
    <submittedName>
        <fullName evidence="3">Response regulator</fullName>
    </submittedName>
</protein>
<dbReference type="InterPro" id="IPR011006">
    <property type="entry name" value="CheY-like_superfamily"/>
</dbReference>
<dbReference type="AlphaFoldDB" id="A0A2K9NH33"/>
<keyword evidence="4" id="KW-1185">Reference proteome</keyword>
<evidence type="ECO:0000313" key="4">
    <source>
        <dbReference type="Proteomes" id="UP000234752"/>
    </source>
</evidence>
<evidence type="ECO:0000256" key="1">
    <source>
        <dbReference type="PROSITE-ProRule" id="PRU00169"/>
    </source>
</evidence>
<dbReference type="EMBL" id="CP025612">
    <property type="protein sequence ID" value="AUN32394.1"/>
    <property type="molecule type" value="Genomic_DNA"/>
</dbReference>
<reference evidence="3 4" key="1">
    <citation type="submission" date="2017-12" db="EMBL/GenBank/DDBJ databases">
        <title>Genomes of bacteria within cyanobacterial aggregates.</title>
        <authorList>
            <person name="Cai H."/>
        </authorList>
    </citation>
    <scope>NUCLEOTIDE SEQUENCE [LARGE SCALE GENOMIC DNA]</scope>
    <source>
        <strain evidence="3 4">TH16</strain>
    </source>
</reference>
<dbReference type="GO" id="GO:0000160">
    <property type="term" value="P:phosphorelay signal transduction system"/>
    <property type="evidence" value="ECO:0007669"/>
    <property type="project" value="InterPro"/>
</dbReference>
<gene>
    <name evidence="3" type="ORF">C0V82_18655</name>
</gene>
<dbReference type="CDD" id="cd17540">
    <property type="entry name" value="REC_PhyR"/>
    <property type="match status" value="1"/>
</dbReference>
<feature type="modified residue" description="4-aspartylphosphate" evidence="1">
    <location>
        <position position="215"/>
    </location>
</feature>
<feature type="domain" description="Response regulatory" evidence="2">
    <location>
        <begin position="165"/>
        <end position="273"/>
    </location>
</feature>
<keyword evidence="1" id="KW-0597">Phosphoprotein</keyword>
<dbReference type="Gene3D" id="3.40.50.2300">
    <property type="match status" value="1"/>
</dbReference>
<dbReference type="InterPro" id="IPR013324">
    <property type="entry name" value="RNA_pol_sigma_r3/r4-like"/>
</dbReference>
<dbReference type="InterPro" id="IPR053867">
    <property type="entry name" value="PhyR_sigma4"/>
</dbReference>
<proteinExistence type="predicted"/>
<dbReference type="SUPFAM" id="SSF88659">
    <property type="entry name" value="Sigma3 and sigma4 domains of RNA polymerase sigma factors"/>
    <property type="match status" value="1"/>
</dbReference>
<dbReference type="InterPro" id="IPR001789">
    <property type="entry name" value="Sig_transdc_resp-reg_receiver"/>
</dbReference>
<dbReference type="Proteomes" id="UP000234752">
    <property type="component" value="Chromosome eg_2"/>
</dbReference>
<dbReference type="PROSITE" id="PS50110">
    <property type="entry name" value="RESPONSE_REGULATORY"/>
    <property type="match status" value="1"/>
</dbReference>
<dbReference type="Pfam" id="PF22029">
    <property type="entry name" value="PhyR_sigma2"/>
    <property type="match status" value="1"/>
</dbReference>
<dbReference type="SUPFAM" id="SSF52172">
    <property type="entry name" value="CheY-like"/>
    <property type="match status" value="1"/>
</dbReference>
<evidence type="ECO:0000259" key="2">
    <source>
        <dbReference type="PROSITE" id="PS50110"/>
    </source>
</evidence>